<comment type="caution">
    <text evidence="2">The sequence shown here is derived from an EMBL/GenBank/DDBJ whole genome shotgun (WGS) entry which is preliminary data.</text>
</comment>
<feature type="region of interest" description="Disordered" evidence="1">
    <location>
        <begin position="227"/>
        <end position="308"/>
    </location>
</feature>
<organism evidence="2 3">
    <name type="scientific">Symbiodinium microadriaticum</name>
    <name type="common">Dinoflagellate</name>
    <name type="synonym">Zooxanthella microadriatica</name>
    <dbReference type="NCBI Taxonomy" id="2951"/>
    <lineage>
        <taxon>Eukaryota</taxon>
        <taxon>Sar</taxon>
        <taxon>Alveolata</taxon>
        <taxon>Dinophyceae</taxon>
        <taxon>Suessiales</taxon>
        <taxon>Symbiodiniaceae</taxon>
        <taxon>Symbiodinium</taxon>
    </lineage>
</organism>
<name>A0A1Q9EA42_SYMMI</name>
<sequence length="308" mass="33369">MGACARAKARARARDGKSARTRWNPVIIRCSPSVPISRTTPASGCTKPSPGEPSNQEMSGRTSVKRRLRLAAGNVRQILALVHEAEKLPWPDKKDLGDVYAVAMNAIGPLPLQTAPDEYGELCVKRLQVLCHVDPQEARTFNNFLAHYGIRQEDPRLQQALAVLSRDSVASVMLAGSPPPVRGDKERLDSAAPSRSSFTPLRPRNLSYSSADTTRLEEVIAAVAASALSSSEQEETEKGGLPEKKAEPMAKECPTREFSRVSIENLSPIPEDREKGTEPLHLPPGPPGEASDFSGNVHASEISLCHFP</sequence>
<accession>A0A1Q9EA42</accession>
<proteinExistence type="predicted"/>
<protein>
    <submittedName>
        <fullName evidence="2">Uncharacterized protein</fullName>
    </submittedName>
</protein>
<dbReference type="Proteomes" id="UP000186817">
    <property type="component" value="Unassembled WGS sequence"/>
</dbReference>
<feature type="region of interest" description="Disordered" evidence="1">
    <location>
        <begin position="175"/>
        <end position="209"/>
    </location>
</feature>
<reference evidence="2 3" key="1">
    <citation type="submission" date="2016-02" db="EMBL/GenBank/DDBJ databases">
        <title>Genome analysis of coral dinoflagellate symbionts highlights evolutionary adaptations to a symbiotic lifestyle.</title>
        <authorList>
            <person name="Aranda M."/>
            <person name="Li Y."/>
            <person name="Liew Y.J."/>
            <person name="Baumgarten S."/>
            <person name="Simakov O."/>
            <person name="Wilson M."/>
            <person name="Piel J."/>
            <person name="Ashoor H."/>
            <person name="Bougouffa S."/>
            <person name="Bajic V.B."/>
            <person name="Ryu T."/>
            <person name="Ravasi T."/>
            <person name="Bayer T."/>
            <person name="Micklem G."/>
            <person name="Kim H."/>
            <person name="Bhak J."/>
            <person name="Lajeunesse T.C."/>
            <person name="Voolstra C.R."/>
        </authorList>
    </citation>
    <scope>NUCLEOTIDE SEQUENCE [LARGE SCALE GENOMIC DNA]</scope>
    <source>
        <strain evidence="2 3">CCMP2467</strain>
    </source>
</reference>
<feature type="compositionally biased region" description="Basic and acidic residues" evidence="1">
    <location>
        <begin position="236"/>
        <end position="259"/>
    </location>
</feature>
<gene>
    <name evidence="2" type="ORF">AK812_SmicGene12681</name>
</gene>
<keyword evidence="3" id="KW-1185">Reference proteome</keyword>
<evidence type="ECO:0000256" key="1">
    <source>
        <dbReference type="SAM" id="MobiDB-lite"/>
    </source>
</evidence>
<evidence type="ECO:0000313" key="2">
    <source>
        <dbReference type="EMBL" id="OLQ04290.1"/>
    </source>
</evidence>
<dbReference type="AlphaFoldDB" id="A0A1Q9EA42"/>
<feature type="compositionally biased region" description="Polar residues" evidence="1">
    <location>
        <begin position="52"/>
        <end position="62"/>
    </location>
</feature>
<evidence type="ECO:0000313" key="3">
    <source>
        <dbReference type="Proteomes" id="UP000186817"/>
    </source>
</evidence>
<dbReference type="EMBL" id="LSRX01000214">
    <property type="protein sequence ID" value="OLQ04290.1"/>
    <property type="molecule type" value="Genomic_DNA"/>
</dbReference>
<dbReference type="OrthoDB" id="10619153at2759"/>
<feature type="region of interest" description="Disordered" evidence="1">
    <location>
        <begin position="35"/>
        <end position="63"/>
    </location>
</feature>